<feature type="transmembrane region" description="Helical" evidence="1">
    <location>
        <begin position="20"/>
        <end position="42"/>
    </location>
</feature>
<accession>G4TTQ9</accession>
<evidence type="ECO:0000313" key="3">
    <source>
        <dbReference type="Proteomes" id="UP000007148"/>
    </source>
</evidence>
<dbReference type="HOGENOM" id="CLU_1938967_0_0_1"/>
<proteinExistence type="predicted"/>
<gene>
    <name evidence="2" type="ORF">PIIN_08662</name>
</gene>
<keyword evidence="1" id="KW-0472">Membrane</keyword>
<keyword evidence="1" id="KW-0812">Transmembrane</keyword>
<protein>
    <submittedName>
        <fullName evidence="2">Uncharacterized protein</fullName>
    </submittedName>
</protein>
<feature type="transmembrane region" description="Helical" evidence="1">
    <location>
        <begin position="49"/>
        <end position="70"/>
    </location>
</feature>
<keyword evidence="3" id="KW-1185">Reference proteome</keyword>
<dbReference type="InParanoid" id="G4TTQ9"/>
<dbReference type="Proteomes" id="UP000007148">
    <property type="component" value="Unassembled WGS sequence"/>
</dbReference>
<evidence type="ECO:0000313" key="2">
    <source>
        <dbReference type="EMBL" id="CCA74702.1"/>
    </source>
</evidence>
<organism evidence="2 3">
    <name type="scientific">Serendipita indica (strain DSM 11827)</name>
    <name type="common">Root endophyte fungus</name>
    <name type="synonym">Piriformospora indica</name>
    <dbReference type="NCBI Taxonomy" id="1109443"/>
    <lineage>
        <taxon>Eukaryota</taxon>
        <taxon>Fungi</taxon>
        <taxon>Dikarya</taxon>
        <taxon>Basidiomycota</taxon>
        <taxon>Agaricomycotina</taxon>
        <taxon>Agaricomycetes</taxon>
        <taxon>Sebacinales</taxon>
        <taxon>Serendipitaceae</taxon>
        <taxon>Serendipita</taxon>
    </lineage>
</organism>
<name>G4TTQ9_SERID</name>
<dbReference type="EMBL" id="CAFZ01000345">
    <property type="protein sequence ID" value="CCA74702.1"/>
    <property type="molecule type" value="Genomic_DNA"/>
</dbReference>
<reference evidence="2 3" key="1">
    <citation type="journal article" date="2011" name="PLoS Pathog.">
        <title>Endophytic Life Strategies Decoded by Genome and Transcriptome Analyses of the Mutualistic Root Symbiont Piriformospora indica.</title>
        <authorList>
            <person name="Zuccaro A."/>
            <person name="Lahrmann U."/>
            <person name="Guldener U."/>
            <person name="Langen G."/>
            <person name="Pfiffi S."/>
            <person name="Biedenkopf D."/>
            <person name="Wong P."/>
            <person name="Samans B."/>
            <person name="Grimm C."/>
            <person name="Basiewicz M."/>
            <person name="Murat C."/>
            <person name="Martin F."/>
            <person name="Kogel K.H."/>
        </authorList>
    </citation>
    <scope>NUCLEOTIDE SEQUENCE [LARGE SCALE GENOMIC DNA]</scope>
    <source>
        <strain evidence="2 3">DSM 11827</strain>
    </source>
</reference>
<sequence length="130" mass="15125">MSSEPFLVEDYAPLAASQLFPYVPLLNVFSLLGCILVLPTFWRTELFSLRCGVISPLISFVIDAINMIIWRGHARDIPTYGRICESEISENNIHYIHLRDVSYRSRGVLRLWGRYTFEHDRMFPVTMDLL</sequence>
<keyword evidence="1" id="KW-1133">Transmembrane helix</keyword>
<dbReference type="OrthoDB" id="2874149at2759"/>
<dbReference type="AlphaFoldDB" id="G4TTQ9"/>
<comment type="caution">
    <text evidence="2">The sequence shown here is derived from an EMBL/GenBank/DDBJ whole genome shotgun (WGS) entry which is preliminary data.</text>
</comment>
<evidence type="ECO:0000256" key="1">
    <source>
        <dbReference type="SAM" id="Phobius"/>
    </source>
</evidence>